<dbReference type="InterPro" id="IPR001670">
    <property type="entry name" value="ADH_Fe/GldA"/>
</dbReference>
<feature type="domain" description="Fe-containing alcohol dehydrogenase-like C-terminal" evidence="4">
    <location>
        <begin position="192"/>
        <end position="387"/>
    </location>
</feature>
<dbReference type="PANTHER" id="PTHR11496">
    <property type="entry name" value="ALCOHOL DEHYDROGENASE"/>
    <property type="match status" value="1"/>
</dbReference>
<proteinExistence type="inferred from homology"/>
<sequence>MKSFNYHQSTKIVFGTGRVSELGAIASEYGKKVLLVTTPAAIPALKQQYDKVIGILESAGLEVTHFDGVIANPTIYTIAEGAKLAKEKGVQVIVGLGGGSSMDAAKAISVEATHGKSAWEYLFYKTPQPDPEKLLPVIAVTTTSGTGSQVTQVAVVTNPETRDKSALFNNILYPAVSIIDPELMVSVPKFVTATTGFDVFCHAFESIINVNNQPLVDVLAWEAVEIVLKNLPALVNDLGNVELREKLAYADLLGGLSIANVGVTLPHGMGMAIGGMYPKVAHGEGLAIVYPAFVKFTQASAVKDFARVARLLNPTLEQENDTVAAGKCEQEMCRFLAVLGLNKKLSDCGIPEAEIEVLAKQCMVLPDYKGNPRVATAEEMVELVRESWN</sequence>
<evidence type="ECO:0000313" key="5">
    <source>
        <dbReference type="EMBL" id="KAA6301503.1"/>
    </source>
</evidence>
<name>A0A5M8NZC0_9BACT</name>
<accession>A0A5M8NZC0</accession>
<dbReference type="CDD" id="cd08185">
    <property type="entry name" value="Fe-ADH-like"/>
    <property type="match status" value="1"/>
</dbReference>
<dbReference type="Pfam" id="PF25137">
    <property type="entry name" value="ADH_Fe_C"/>
    <property type="match status" value="1"/>
</dbReference>
<protein>
    <submittedName>
        <fullName evidence="5">3-propanediol dehydrogenase</fullName>
        <ecNumber evidence="5">1.1.1.202</ecNumber>
    </submittedName>
</protein>
<dbReference type="EMBL" id="SNRX01000018">
    <property type="protein sequence ID" value="KAA6301503.1"/>
    <property type="molecule type" value="Genomic_DNA"/>
</dbReference>
<dbReference type="InterPro" id="IPR039697">
    <property type="entry name" value="Alcohol_dehydrogenase_Fe"/>
</dbReference>
<dbReference type="PANTHER" id="PTHR11496:SF104">
    <property type="entry name" value="3-DEOXY-ALPHA-D-MANNO-OCTULOSONATE 8-OXIDASE"/>
    <property type="match status" value="1"/>
</dbReference>
<dbReference type="InterPro" id="IPR018211">
    <property type="entry name" value="ADH_Fe_CS"/>
</dbReference>
<evidence type="ECO:0000256" key="2">
    <source>
        <dbReference type="ARBA" id="ARBA00023002"/>
    </source>
</evidence>
<dbReference type="Proteomes" id="UP000324575">
    <property type="component" value="Unassembled WGS sequence"/>
</dbReference>
<gene>
    <name evidence="5" type="ORF">EZS26_002377</name>
</gene>
<keyword evidence="2 5" id="KW-0560">Oxidoreductase</keyword>
<dbReference type="PROSITE" id="PS00913">
    <property type="entry name" value="ADH_IRON_1"/>
    <property type="match status" value="1"/>
</dbReference>
<dbReference type="GO" id="GO:0004022">
    <property type="term" value="F:alcohol dehydrogenase (NAD+) activity"/>
    <property type="evidence" value="ECO:0007669"/>
    <property type="project" value="TreeGrafter"/>
</dbReference>
<dbReference type="FunFam" id="3.40.50.1970:FF:000003">
    <property type="entry name" value="Alcohol dehydrogenase, iron-containing"/>
    <property type="match status" value="1"/>
</dbReference>
<evidence type="ECO:0000313" key="6">
    <source>
        <dbReference type="Proteomes" id="UP000324575"/>
    </source>
</evidence>
<reference evidence="5 6" key="1">
    <citation type="submission" date="2019-03" db="EMBL/GenBank/DDBJ databases">
        <title>Single cell metagenomics reveals metabolic interactions within the superorganism composed of flagellate Streblomastix strix and complex community of Bacteroidetes bacteria on its surface.</title>
        <authorList>
            <person name="Treitli S.C."/>
            <person name="Kolisko M."/>
            <person name="Husnik F."/>
            <person name="Keeling P."/>
            <person name="Hampl V."/>
        </authorList>
    </citation>
    <scope>NUCLEOTIDE SEQUENCE [LARGE SCALE GENOMIC DNA]</scope>
    <source>
        <strain evidence="5">St1</strain>
    </source>
</reference>
<evidence type="ECO:0000259" key="3">
    <source>
        <dbReference type="Pfam" id="PF00465"/>
    </source>
</evidence>
<comment type="caution">
    <text evidence="5">The sequence shown here is derived from an EMBL/GenBank/DDBJ whole genome shotgun (WGS) entry which is preliminary data.</text>
</comment>
<dbReference type="GO" id="GO:0047516">
    <property type="term" value="F:1,3-propanediol dehydrogenase activity"/>
    <property type="evidence" value="ECO:0007669"/>
    <property type="project" value="UniProtKB-EC"/>
</dbReference>
<dbReference type="AlphaFoldDB" id="A0A5M8NZC0"/>
<evidence type="ECO:0000256" key="1">
    <source>
        <dbReference type="ARBA" id="ARBA00007358"/>
    </source>
</evidence>
<dbReference type="Pfam" id="PF00465">
    <property type="entry name" value="Fe-ADH"/>
    <property type="match status" value="1"/>
</dbReference>
<dbReference type="InterPro" id="IPR056798">
    <property type="entry name" value="ADH_Fe_C"/>
</dbReference>
<evidence type="ECO:0000259" key="4">
    <source>
        <dbReference type="Pfam" id="PF25137"/>
    </source>
</evidence>
<feature type="domain" description="Alcohol dehydrogenase iron-type/glycerol dehydrogenase GldA" evidence="3">
    <location>
        <begin position="10"/>
        <end position="181"/>
    </location>
</feature>
<dbReference type="GO" id="GO:0046872">
    <property type="term" value="F:metal ion binding"/>
    <property type="evidence" value="ECO:0007669"/>
    <property type="project" value="InterPro"/>
</dbReference>
<dbReference type="Gene3D" id="3.40.50.1970">
    <property type="match status" value="1"/>
</dbReference>
<organism evidence="5 6">
    <name type="scientific">Candidatus Ordinivivax streblomastigis</name>
    <dbReference type="NCBI Taxonomy" id="2540710"/>
    <lineage>
        <taxon>Bacteria</taxon>
        <taxon>Pseudomonadati</taxon>
        <taxon>Bacteroidota</taxon>
        <taxon>Bacteroidia</taxon>
        <taxon>Bacteroidales</taxon>
        <taxon>Candidatus Ordinivivax</taxon>
    </lineage>
</organism>
<dbReference type="Gene3D" id="1.20.1090.10">
    <property type="entry name" value="Dehydroquinate synthase-like - alpha domain"/>
    <property type="match status" value="1"/>
</dbReference>
<dbReference type="EC" id="1.1.1.202" evidence="5"/>
<dbReference type="SUPFAM" id="SSF56796">
    <property type="entry name" value="Dehydroquinate synthase-like"/>
    <property type="match status" value="1"/>
</dbReference>
<comment type="similarity">
    <text evidence="1">Belongs to the iron-containing alcohol dehydrogenase family.</text>
</comment>